<keyword evidence="5" id="KW-0574">Periplasm</keyword>
<dbReference type="SUPFAM" id="SSF49354">
    <property type="entry name" value="PapD-like"/>
    <property type="match status" value="1"/>
</dbReference>
<feature type="domain" description="Pili assembly chaperone N-terminal" evidence="10">
    <location>
        <begin position="25"/>
        <end position="146"/>
    </location>
</feature>
<proteinExistence type="inferred from homology"/>
<keyword evidence="3" id="KW-1029">Fimbrium biogenesis</keyword>
<feature type="signal peptide" evidence="9">
    <location>
        <begin position="1"/>
        <end position="24"/>
    </location>
</feature>
<evidence type="ECO:0000256" key="7">
    <source>
        <dbReference type="ARBA" id="ARBA00023319"/>
    </source>
</evidence>
<dbReference type="Pfam" id="PF00345">
    <property type="entry name" value="PapD_N"/>
    <property type="match status" value="1"/>
</dbReference>
<comment type="caution">
    <text evidence="12">The sequence shown here is derived from an EMBL/GenBank/DDBJ whole genome shotgun (WGS) entry which is preliminary data.</text>
</comment>
<evidence type="ECO:0000256" key="1">
    <source>
        <dbReference type="ARBA" id="ARBA00004418"/>
    </source>
</evidence>
<keyword evidence="7" id="KW-0393">Immunoglobulin domain</keyword>
<evidence type="ECO:0000256" key="6">
    <source>
        <dbReference type="ARBA" id="ARBA00023186"/>
    </source>
</evidence>
<dbReference type="Gene3D" id="2.60.40.10">
    <property type="entry name" value="Immunoglobulins"/>
    <property type="match status" value="2"/>
</dbReference>
<dbReference type="RefSeq" id="WP_138451857.1">
    <property type="nucleotide sequence ID" value="NZ_VBVZ01000222.1"/>
</dbReference>
<dbReference type="PROSITE" id="PS00635">
    <property type="entry name" value="PILI_CHAPERONE"/>
    <property type="match status" value="1"/>
</dbReference>
<organism evidence="12 13">
    <name type="scientific">Pseudomonas edaphica</name>
    <dbReference type="NCBI Taxonomy" id="2006980"/>
    <lineage>
        <taxon>Bacteria</taxon>
        <taxon>Pseudomonadati</taxon>
        <taxon>Pseudomonadota</taxon>
        <taxon>Gammaproteobacteria</taxon>
        <taxon>Pseudomonadales</taxon>
        <taxon>Pseudomonadaceae</taxon>
        <taxon>Pseudomonas</taxon>
    </lineage>
</organism>
<dbReference type="InterPro" id="IPR016148">
    <property type="entry name" value="Pili_assmbl_chaperone_C"/>
</dbReference>
<keyword evidence="6 8" id="KW-0143">Chaperone</keyword>
<evidence type="ECO:0008006" key="14">
    <source>
        <dbReference type="Google" id="ProtNLM"/>
    </source>
</evidence>
<dbReference type="PANTHER" id="PTHR30251:SF2">
    <property type="entry name" value="FIMBRIAL CHAPERONE YADV-RELATED"/>
    <property type="match status" value="1"/>
</dbReference>
<evidence type="ECO:0000313" key="12">
    <source>
        <dbReference type="EMBL" id="TLG90793.1"/>
    </source>
</evidence>
<dbReference type="SUPFAM" id="SSF49584">
    <property type="entry name" value="Periplasmic chaperone C-domain"/>
    <property type="match status" value="1"/>
</dbReference>
<dbReference type="PANTHER" id="PTHR30251">
    <property type="entry name" value="PILUS ASSEMBLY CHAPERONE"/>
    <property type="match status" value="1"/>
</dbReference>
<dbReference type="InterPro" id="IPR018046">
    <property type="entry name" value="Pili_assmbl_chaperone_CS"/>
</dbReference>
<dbReference type="InterPro" id="IPR001829">
    <property type="entry name" value="Pili_assmbl_chaperone_bac"/>
</dbReference>
<accession>A0ABY2U464</accession>
<gene>
    <name evidence="12" type="ORF">FEM54_16050</name>
</gene>
<evidence type="ECO:0000256" key="9">
    <source>
        <dbReference type="SAM" id="SignalP"/>
    </source>
</evidence>
<protein>
    <recommendedName>
        <fullName evidence="14">Molecular chaperone</fullName>
    </recommendedName>
</protein>
<comment type="similarity">
    <text evidence="2 8">Belongs to the periplasmic pilus chaperone family.</text>
</comment>
<dbReference type="InterPro" id="IPR016147">
    <property type="entry name" value="Pili_assmbl_chaperone_N"/>
</dbReference>
<name>A0ABY2U464_9PSED</name>
<evidence type="ECO:0000256" key="8">
    <source>
        <dbReference type="RuleBase" id="RU003918"/>
    </source>
</evidence>
<dbReference type="Proteomes" id="UP000304941">
    <property type="component" value="Unassembled WGS sequence"/>
</dbReference>
<keyword evidence="4 9" id="KW-0732">Signal</keyword>
<evidence type="ECO:0000256" key="2">
    <source>
        <dbReference type="ARBA" id="ARBA00007399"/>
    </source>
</evidence>
<evidence type="ECO:0000313" key="13">
    <source>
        <dbReference type="Proteomes" id="UP000304941"/>
    </source>
</evidence>
<evidence type="ECO:0000259" key="10">
    <source>
        <dbReference type="Pfam" id="PF00345"/>
    </source>
</evidence>
<evidence type="ECO:0000256" key="3">
    <source>
        <dbReference type="ARBA" id="ARBA00022558"/>
    </source>
</evidence>
<sequence>MKRNAFVFFWVFLLALCLGGPAKASVVIAATRVVYPGADRDVSIKLTNNGTVPALVQSWVDAGDPDTLPENSSAPFVLTPPVSRLDPNKGQTLRMMFTGADLPQDKESLFWLNVLEIPPTSASGAETEMQLAFRSRIKIFFRPPNLAGTAMDSPKQLRWQVKQSSSGWVLEGHNPTPYFITLTKAGIVVNGKSYHGENGEMLSPGGRVMFPLKELSGKPGSDVQVDFISINDFGGGDPHIGKLEQ</sequence>
<feature type="domain" description="Pili assembly chaperone C-terminal" evidence="11">
    <location>
        <begin position="173"/>
        <end position="236"/>
    </location>
</feature>
<evidence type="ECO:0000259" key="11">
    <source>
        <dbReference type="Pfam" id="PF02753"/>
    </source>
</evidence>
<feature type="chain" id="PRO_5045542450" description="Molecular chaperone" evidence="9">
    <location>
        <begin position="25"/>
        <end position="245"/>
    </location>
</feature>
<dbReference type="PRINTS" id="PR00969">
    <property type="entry name" value="CHAPERONPILI"/>
</dbReference>
<dbReference type="Pfam" id="PF02753">
    <property type="entry name" value="PapD_C"/>
    <property type="match status" value="1"/>
</dbReference>
<dbReference type="InterPro" id="IPR008962">
    <property type="entry name" value="PapD-like_sf"/>
</dbReference>
<keyword evidence="13" id="KW-1185">Reference proteome</keyword>
<dbReference type="InterPro" id="IPR036316">
    <property type="entry name" value="Pili_assmbl_chap_C_dom_sf"/>
</dbReference>
<evidence type="ECO:0000256" key="4">
    <source>
        <dbReference type="ARBA" id="ARBA00022729"/>
    </source>
</evidence>
<reference evidence="12 13" key="1">
    <citation type="submission" date="2019-05" db="EMBL/GenBank/DDBJ databases">
        <title>Pseudomonas edaphica sp. nov., isolated from rhizospheric soil of Cistus ladanifer L. in Spain.</title>
        <authorList>
            <person name="Peix A."/>
        </authorList>
    </citation>
    <scope>NUCLEOTIDE SEQUENCE [LARGE SCALE GENOMIC DNA]</scope>
    <source>
        <strain evidence="12 13">RD25</strain>
    </source>
</reference>
<dbReference type="EMBL" id="VBVZ01000222">
    <property type="protein sequence ID" value="TLG90793.1"/>
    <property type="molecule type" value="Genomic_DNA"/>
</dbReference>
<evidence type="ECO:0000256" key="5">
    <source>
        <dbReference type="ARBA" id="ARBA00022764"/>
    </source>
</evidence>
<comment type="subcellular location">
    <subcellularLocation>
        <location evidence="1 8">Periplasm</location>
    </subcellularLocation>
</comment>
<dbReference type="InterPro" id="IPR013783">
    <property type="entry name" value="Ig-like_fold"/>
</dbReference>
<dbReference type="InterPro" id="IPR050643">
    <property type="entry name" value="Periplasmic_pilus_chap"/>
</dbReference>